<feature type="domain" description="Thiamine phosphate synthase/TenI" evidence="13">
    <location>
        <begin position="10"/>
        <end position="203"/>
    </location>
</feature>
<keyword evidence="15" id="KW-1185">Reference proteome</keyword>
<evidence type="ECO:0000256" key="1">
    <source>
        <dbReference type="ARBA" id="ARBA00003814"/>
    </source>
</evidence>
<dbReference type="HAMAP" id="MF_00097">
    <property type="entry name" value="TMP_synthase"/>
    <property type="match status" value="1"/>
</dbReference>
<feature type="binding site" evidence="10">
    <location>
        <position position="121"/>
    </location>
    <ligand>
        <name>4-amino-2-methyl-5-(diphosphooxymethyl)pyrimidine</name>
        <dbReference type="ChEBI" id="CHEBI:57841"/>
    </ligand>
</feature>
<dbReference type="UniPathway" id="UPA00060">
    <property type="reaction ID" value="UER00141"/>
</dbReference>
<feature type="binding site" evidence="10">
    <location>
        <begin position="200"/>
        <end position="201"/>
    </location>
    <ligand>
        <name>2-[(2R,5Z)-2-carboxy-4-methylthiazol-5(2H)-ylidene]ethyl phosphate</name>
        <dbReference type="ChEBI" id="CHEBI:62899"/>
    </ligand>
</feature>
<feature type="binding site" evidence="10">
    <location>
        <begin position="46"/>
        <end position="50"/>
    </location>
    <ligand>
        <name>4-amino-2-methyl-5-(diphosphooxymethyl)pyrimidine</name>
        <dbReference type="ChEBI" id="CHEBI:57841"/>
    </ligand>
</feature>
<evidence type="ECO:0000256" key="3">
    <source>
        <dbReference type="ARBA" id="ARBA00022679"/>
    </source>
</evidence>
<dbReference type="OrthoDB" id="9810880at2"/>
<dbReference type="FunFam" id="3.20.20.70:FF:000096">
    <property type="entry name" value="Thiamine-phosphate synthase"/>
    <property type="match status" value="1"/>
</dbReference>
<dbReference type="RefSeq" id="WP_034612285.1">
    <property type="nucleotide sequence ID" value="NZ_JSUM01000002.1"/>
</dbReference>
<proteinExistence type="inferred from homology"/>
<keyword evidence="3 10" id="KW-0808">Transferase</keyword>
<evidence type="ECO:0000256" key="12">
    <source>
        <dbReference type="RuleBase" id="RU004253"/>
    </source>
</evidence>
<dbReference type="CDD" id="cd00564">
    <property type="entry name" value="TMP_TenI"/>
    <property type="match status" value="1"/>
</dbReference>
<dbReference type="Proteomes" id="UP000030380">
    <property type="component" value="Unassembled WGS sequence"/>
</dbReference>
<comment type="catalytic activity">
    <reaction evidence="9 10 11">
        <text>2-[(2R,5Z)-2-carboxy-4-methylthiazol-5(2H)-ylidene]ethyl phosphate + 4-amino-2-methyl-5-(diphosphooxymethyl)pyrimidine + 2 H(+) = thiamine phosphate + CO2 + diphosphate</text>
        <dbReference type="Rhea" id="RHEA:47844"/>
        <dbReference type="ChEBI" id="CHEBI:15378"/>
        <dbReference type="ChEBI" id="CHEBI:16526"/>
        <dbReference type="ChEBI" id="CHEBI:33019"/>
        <dbReference type="ChEBI" id="CHEBI:37575"/>
        <dbReference type="ChEBI" id="CHEBI:57841"/>
        <dbReference type="ChEBI" id="CHEBI:62899"/>
        <dbReference type="EC" id="2.5.1.3"/>
    </reaction>
</comment>
<feature type="binding site" evidence="10">
    <location>
        <position position="180"/>
    </location>
    <ligand>
        <name>2-[(2R,5Z)-2-carboxy-4-methylthiazol-5(2H)-ylidene]ethyl phosphate</name>
        <dbReference type="ChEBI" id="CHEBI:62899"/>
    </ligand>
</feature>
<dbReference type="SUPFAM" id="SSF51391">
    <property type="entry name" value="Thiamin phosphate synthase"/>
    <property type="match status" value="1"/>
</dbReference>
<evidence type="ECO:0000256" key="11">
    <source>
        <dbReference type="RuleBase" id="RU003826"/>
    </source>
</evidence>
<comment type="cofactor">
    <cofactor evidence="10">
        <name>Mg(2+)</name>
        <dbReference type="ChEBI" id="CHEBI:18420"/>
    </cofactor>
    <text evidence="10">Binds 1 Mg(2+) ion per subunit.</text>
</comment>
<dbReference type="EC" id="2.5.1.3" evidence="10"/>
<dbReference type="PANTHER" id="PTHR20857:SF15">
    <property type="entry name" value="THIAMINE-PHOSPHATE SYNTHASE"/>
    <property type="match status" value="1"/>
</dbReference>
<keyword evidence="4 10" id="KW-0479">Metal-binding</keyword>
<gene>
    <name evidence="10" type="primary">thiE</name>
    <name evidence="14" type="ORF">OA57_01020</name>
</gene>
<dbReference type="PANTHER" id="PTHR20857">
    <property type="entry name" value="THIAMINE-PHOSPHATE PYROPHOSPHORYLASE"/>
    <property type="match status" value="1"/>
</dbReference>
<comment type="caution">
    <text evidence="14">The sequence shown here is derived from an EMBL/GenBank/DDBJ whole genome shotgun (WGS) entry which is preliminary data.</text>
</comment>
<evidence type="ECO:0000256" key="4">
    <source>
        <dbReference type="ARBA" id="ARBA00022723"/>
    </source>
</evidence>
<keyword evidence="6 10" id="KW-0784">Thiamine biosynthesis</keyword>
<protein>
    <recommendedName>
        <fullName evidence="10">Thiamine-phosphate synthase</fullName>
        <shortName evidence="10">TP synthase</shortName>
        <shortName evidence="10">TPS</shortName>
        <ecNumber evidence="10">2.5.1.3</ecNumber>
    </recommendedName>
    <alternativeName>
        <fullName evidence="10">Thiamine-phosphate pyrophosphorylase</fullName>
        <shortName evidence="10">TMP pyrophosphorylase</shortName>
        <shortName evidence="10">TMP-PPase</shortName>
    </alternativeName>
</protein>
<comment type="catalytic activity">
    <reaction evidence="8 10 11">
        <text>2-(2-carboxy-4-methylthiazol-5-yl)ethyl phosphate + 4-amino-2-methyl-5-(diphosphooxymethyl)pyrimidine + 2 H(+) = thiamine phosphate + CO2 + diphosphate</text>
        <dbReference type="Rhea" id="RHEA:47848"/>
        <dbReference type="ChEBI" id="CHEBI:15378"/>
        <dbReference type="ChEBI" id="CHEBI:16526"/>
        <dbReference type="ChEBI" id="CHEBI:33019"/>
        <dbReference type="ChEBI" id="CHEBI:37575"/>
        <dbReference type="ChEBI" id="CHEBI:57841"/>
        <dbReference type="ChEBI" id="CHEBI:62890"/>
        <dbReference type="EC" id="2.5.1.3"/>
    </reaction>
</comment>
<evidence type="ECO:0000256" key="9">
    <source>
        <dbReference type="ARBA" id="ARBA00047883"/>
    </source>
</evidence>
<evidence type="ECO:0000256" key="2">
    <source>
        <dbReference type="ARBA" id="ARBA00005165"/>
    </source>
</evidence>
<name>A0A0A3BCY9_9PAST</name>
<feature type="binding site" evidence="10">
    <location>
        <position position="83"/>
    </location>
    <ligand>
        <name>Mg(2+)</name>
        <dbReference type="ChEBI" id="CHEBI:18420"/>
    </ligand>
</feature>
<feature type="binding site" evidence="10">
    <location>
        <position position="102"/>
    </location>
    <ligand>
        <name>Mg(2+)</name>
        <dbReference type="ChEBI" id="CHEBI:18420"/>
    </ligand>
</feature>
<evidence type="ECO:0000256" key="7">
    <source>
        <dbReference type="ARBA" id="ARBA00047334"/>
    </source>
</evidence>
<evidence type="ECO:0000256" key="8">
    <source>
        <dbReference type="ARBA" id="ARBA00047851"/>
    </source>
</evidence>
<dbReference type="AlphaFoldDB" id="A0A0A3BCY9"/>
<dbReference type="GO" id="GO:0004789">
    <property type="term" value="F:thiamine-phosphate diphosphorylase activity"/>
    <property type="evidence" value="ECO:0007669"/>
    <property type="project" value="UniProtKB-UniRule"/>
</dbReference>
<evidence type="ECO:0000313" key="15">
    <source>
        <dbReference type="Proteomes" id="UP000030380"/>
    </source>
</evidence>
<evidence type="ECO:0000256" key="6">
    <source>
        <dbReference type="ARBA" id="ARBA00022977"/>
    </source>
</evidence>
<comment type="similarity">
    <text evidence="10 11">Belongs to the thiamine-phosphate synthase family.</text>
</comment>
<dbReference type="GO" id="GO:0009228">
    <property type="term" value="P:thiamine biosynthetic process"/>
    <property type="evidence" value="ECO:0007669"/>
    <property type="project" value="UniProtKB-KW"/>
</dbReference>
<organism evidence="14 15">
    <name type="scientific">Chelonobacter oris</name>
    <dbReference type="NCBI Taxonomy" id="505317"/>
    <lineage>
        <taxon>Bacteria</taxon>
        <taxon>Pseudomonadati</taxon>
        <taxon>Pseudomonadota</taxon>
        <taxon>Gammaproteobacteria</taxon>
        <taxon>Pasteurellales</taxon>
        <taxon>Pasteurellaceae</taxon>
        <taxon>Chelonobacter</taxon>
    </lineage>
</organism>
<evidence type="ECO:0000256" key="10">
    <source>
        <dbReference type="HAMAP-Rule" id="MF_00097"/>
    </source>
</evidence>
<dbReference type="InterPro" id="IPR034291">
    <property type="entry name" value="TMP_synthase"/>
</dbReference>
<dbReference type="GO" id="GO:0005737">
    <property type="term" value="C:cytoplasm"/>
    <property type="evidence" value="ECO:0007669"/>
    <property type="project" value="TreeGrafter"/>
</dbReference>
<evidence type="ECO:0000256" key="5">
    <source>
        <dbReference type="ARBA" id="ARBA00022842"/>
    </source>
</evidence>
<accession>A0A0A3BCY9</accession>
<dbReference type="NCBIfam" id="TIGR00693">
    <property type="entry name" value="thiE"/>
    <property type="match status" value="1"/>
</dbReference>
<dbReference type="InterPro" id="IPR022998">
    <property type="entry name" value="ThiamineP_synth_TenI"/>
</dbReference>
<feature type="binding site" evidence="10">
    <location>
        <position position="151"/>
    </location>
    <ligand>
        <name>4-amino-2-methyl-5-(diphosphooxymethyl)pyrimidine</name>
        <dbReference type="ChEBI" id="CHEBI:57841"/>
    </ligand>
</feature>
<keyword evidence="5 10" id="KW-0460">Magnesium</keyword>
<dbReference type="InterPro" id="IPR036206">
    <property type="entry name" value="ThiamineP_synth_sf"/>
</dbReference>
<dbReference type="InterPro" id="IPR013785">
    <property type="entry name" value="Aldolase_TIM"/>
</dbReference>
<dbReference type="Pfam" id="PF02581">
    <property type="entry name" value="TMP-TENI"/>
    <property type="match status" value="1"/>
</dbReference>
<feature type="binding site" evidence="10">
    <location>
        <position position="82"/>
    </location>
    <ligand>
        <name>4-amino-2-methyl-5-(diphosphooxymethyl)pyrimidine</name>
        <dbReference type="ChEBI" id="CHEBI:57841"/>
    </ligand>
</feature>
<evidence type="ECO:0000313" key="14">
    <source>
        <dbReference type="EMBL" id="KGQ71404.1"/>
    </source>
</evidence>
<dbReference type="Gene3D" id="3.20.20.70">
    <property type="entry name" value="Aldolase class I"/>
    <property type="match status" value="1"/>
</dbReference>
<dbReference type="GO" id="GO:0009229">
    <property type="term" value="P:thiamine diphosphate biosynthetic process"/>
    <property type="evidence" value="ECO:0007669"/>
    <property type="project" value="UniProtKB-UniRule"/>
</dbReference>
<comment type="catalytic activity">
    <reaction evidence="7 10 11">
        <text>4-methyl-5-(2-phosphooxyethyl)-thiazole + 4-amino-2-methyl-5-(diphosphooxymethyl)pyrimidine + H(+) = thiamine phosphate + diphosphate</text>
        <dbReference type="Rhea" id="RHEA:22328"/>
        <dbReference type="ChEBI" id="CHEBI:15378"/>
        <dbReference type="ChEBI" id="CHEBI:33019"/>
        <dbReference type="ChEBI" id="CHEBI:37575"/>
        <dbReference type="ChEBI" id="CHEBI:57841"/>
        <dbReference type="ChEBI" id="CHEBI:58296"/>
        <dbReference type="EC" id="2.5.1.3"/>
    </reaction>
</comment>
<feature type="binding site" evidence="10">
    <location>
        <begin position="148"/>
        <end position="150"/>
    </location>
    <ligand>
        <name>2-[(2R,5Z)-2-carboxy-4-methylthiazol-5(2H)-ylidene]ethyl phosphate</name>
        <dbReference type="ChEBI" id="CHEBI:62899"/>
    </ligand>
</feature>
<sequence length="219" mass="23898">MTDIRNMLSVYFIAGTQDCRHLDLPPQTALLTILAEALKCGISCFQFREKGAFSLQNRQQIAQLAIQCRDLCRRYHVPFFINDDVDLALKIQADGLHVGQDDRPIEQVIAQCQGKLLLGLSINTLQQALANRTLHAVDYFGIGPIFATQSKADAKTVVGLDLIRQIRQQGINKPLVAIGGITAETALSVRQAGADGVAVISAIAQTADMSSTIQQLQRN</sequence>
<dbReference type="GO" id="GO:0000287">
    <property type="term" value="F:magnesium ion binding"/>
    <property type="evidence" value="ECO:0007669"/>
    <property type="project" value="UniProtKB-UniRule"/>
</dbReference>
<comment type="function">
    <text evidence="1 10">Condenses 4-methyl-5-(beta-hydroxyethyl)thiazole monophosphate (THZ-P) and 2-methyl-4-amino-5-hydroxymethyl pyrimidine pyrophosphate (HMP-PP) to form thiamine monophosphate (TMP).</text>
</comment>
<reference evidence="14 15" key="1">
    <citation type="submission" date="2014-11" db="EMBL/GenBank/DDBJ databases">
        <title>Draft genome sequence of Chelonobacter oris 1662T, associated with respiratory disease in Hermann's Tortoises.</title>
        <authorList>
            <person name="Kudirkiene E."/>
            <person name="Hansen M.J."/>
            <person name="Bojesen A.M."/>
        </authorList>
    </citation>
    <scope>NUCLEOTIDE SEQUENCE [LARGE SCALE GENOMIC DNA]</scope>
    <source>
        <strain evidence="14 15">1662</strain>
    </source>
</reference>
<comment type="pathway">
    <text evidence="2 10 12">Cofactor biosynthesis; thiamine diphosphate biosynthesis; thiamine phosphate from 4-amino-2-methyl-5-diphosphomethylpyrimidine and 4-methyl-5-(2-phosphoethyl)-thiazole: step 1/1.</text>
</comment>
<dbReference type="EMBL" id="JSUM01000002">
    <property type="protein sequence ID" value="KGQ71404.1"/>
    <property type="molecule type" value="Genomic_DNA"/>
</dbReference>
<dbReference type="STRING" id="505317.OA57_01020"/>
<evidence type="ECO:0000259" key="13">
    <source>
        <dbReference type="Pfam" id="PF02581"/>
    </source>
</evidence>